<reference evidence="2" key="1">
    <citation type="submission" date="2023-06" db="EMBL/GenBank/DDBJ databases">
        <title>Genome-scale phylogeny and comparative genomics of the fungal order Sordariales.</title>
        <authorList>
            <consortium name="Lawrence Berkeley National Laboratory"/>
            <person name="Hensen N."/>
            <person name="Bonometti L."/>
            <person name="Westerberg I."/>
            <person name="Brannstrom I.O."/>
            <person name="Guillou S."/>
            <person name="Cros-Aarteil S."/>
            <person name="Calhoun S."/>
            <person name="Haridas S."/>
            <person name="Kuo A."/>
            <person name="Mondo S."/>
            <person name="Pangilinan J."/>
            <person name="Riley R."/>
            <person name="Labutti K."/>
            <person name="Andreopoulos B."/>
            <person name="Lipzen A."/>
            <person name="Chen C."/>
            <person name="Yanf M."/>
            <person name="Daum C."/>
            <person name="Ng V."/>
            <person name="Clum A."/>
            <person name="Steindorff A."/>
            <person name="Ohm R."/>
            <person name="Martin F."/>
            <person name="Silar P."/>
            <person name="Natvig D."/>
            <person name="Lalanne C."/>
            <person name="Gautier V."/>
            <person name="Ament-Velasquez S.L."/>
            <person name="Kruys A."/>
            <person name="Hutchinson M.I."/>
            <person name="Powell A.J."/>
            <person name="Barry K."/>
            <person name="Miller A.N."/>
            <person name="Grigoriev I.V."/>
            <person name="Debuchy R."/>
            <person name="Gladieux P."/>
            <person name="Thoren M.H."/>
            <person name="Johannesson H."/>
        </authorList>
    </citation>
    <scope>NUCLEOTIDE SEQUENCE</scope>
    <source>
        <strain evidence="2">CBS 606.72</strain>
    </source>
</reference>
<name>A0AA40BX61_9PEZI</name>
<sequence>MRANTLQAGLLLGLLGQHQAAFCRAAEAHKHARCPDMPPGRITINAYQLYPENLSWDPVHCQLYLSVLYNSSIGIYHPETKRLQTVSIPGQTLDVSLHVAGTIWDKHSSLVSSVVTNAFTIRSGGTNISGDNWLNKYDPAEGKFLWQVNLTAVSRGRYGFFTDVTHDRRGSTWVSGAFPGTVLKVDKSGKRVEEWYVPDLERVNRTQHGFTGIDSVGDTLLVVDATKGALFRFDMRDKKGKATPVQVAITPVPTIVRSDAMRLPDKYGGRVLLITDQSRGVLVLRSRDTSWRTAEYLGLVPADGTLPPGSLTAAVSQIGDRIYALPNWFFEPKVPGTFAGNRSTWLILQRRWSLCCGGVEAIESNLALF</sequence>
<dbReference type="InterPro" id="IPR054550">
    <property type="entry name" value="Mala_s_1-like"/>
</dbReference>
<evidence type="ECO:0000256" key="1">
    <source>
        <dbReference type="SAM" id="SignalP"/>
    </source>
</evidence>
<protein>
    <submittedName>
        <fullName evidence="2">Uncharacterized protein</fullName>
    </submittedName>
</protein>
<organism evidence="2 3">
    <name type="scientific">Immersiella caudata</name>
    <dbReference type="NCBI Taxonomy" id="314043"/>
    <lineage>
        <taxon>Eukaryota</taxon>
        <taxon>Fungi</taxon>
        <taxon>Dikarya</taxon>
        <taxon>Ascomycota</taxon>
        <taxon>Pezizomycotina</taxon>
        <taxon>Sordariomycetes</taxon>
        <taxon>Sordariomycetidae</taxon>
        <taxon>Sordariales</taxon>
        <taxon>Lasiosphaeriaceae</taxon>
        <taxon>Immersiella</taxon>
    </lineage>
</organism>
<dbReference type="CDD" id="cd12811">
    <property type="entry name" value="MALA"/>
    <property type="match status" value="1"/>
</dbReference>
<dbReference type="EMBL" id="JAULSU010000005">
    <property type="protein sequence ID" value="KAK0616865.1"/>
    <property type="molecule type" value="Genomic_DNA"/>
</dbReference>
<feature type="signal peptide" evidence="1">
    <location>
        <begin position="1"/>
        <end position="20"/>
    </location>
</feature>
<accession>A0AA40BX61</accession>
<evidence type="ECO:0000313" key="3">
    <source>
        <dbReference type="Proteomes" id="UP001175000"/>
    </source>
</evidence>
<gene>
    <name evidence="2" type="ORF">B0T14DRAFT_523950</name>
</gene>
<feature type="chain" id="PRO_5041232711" evidence="1">
    <location>
        <begin position="21"/>
        <end position="369"/>
    </location>
</feature>
<evidence type="ECO:0000313" key="2">
    <source>
        <dbReference type="EMBL" id="KAK0616865.1"/>
    </source>
</evidence>
<dbReference type="AlphaFoldDB" id="A0AA40BX61"/>
<dbReference type="Proteomes" id="UP001175000">
    <property type="component" value="Unassembled WGS sequence"/>
</dbReference>
<keyword evidence="3" id="KW-1185">Reference proteome</keyword>
<proteinExistence type="predicted"/>
<comment type="caution">
    <text evidence="2">The sequence shown here is derived from an EMBL/GenBank/DDBJ whole genome shotgun (WGS) entry which is preliminary data.</text>
</comment>
<keyword evidence="1" id="KW-0732">Signal</keyword>
<dbReference type="SUPFAM" id="SSF63829">
    <property type="entry name" value="Calcium-dependent phosphotriesterase"/>
    <property type="match status" value="1"/>
</dbReference>